<dbReference type="SUPFAM" id="SSF53335">
    <property type="entry name" value="S-adenosyl-L-methionine-dependent methyltransferases"/>
    <property type="match status" value="1"/>
</dbReference>
<evidence type="ECO:0000313" key="2">
    <source>
        <dbReference type="EMBL" id="SKA07993.1"/>
    </source>
</evidence>
<sequence>MSITWEKIISRTGLPTVKIREGNKEIYLHSKYDPLREAEQWVKGWTEMMTGHPQALVVIGLGLGYHVHILAEQYPDFPITVWEFNPHFYNWIKEQHLLRLSERVKIYCSENIEEIKNILLPLLLAPENMVFIHNHSLALMSEALSPVKKVLESYLLQQRAYKNQKKLLEENFAHNLTLNDPGLTACNKFINGSPVLLVSAGPSLTKQLSILKEIAAEGSIKIATVGTALKPLVKAGIIPDLVMISDPNEKISEQFNVEINLPLPPLFYLSTANHSVVASYQGPRYIVWQKGFAPAELEAEKRNQPLILTGGSVATCLLDLLVKLGASSVGLVGQDLAYTDGYSHAADTVAARQIIADHSLLWVDGYDQRGKVPTSLNLFSYLKWFENYALMFPGKELLWNCTEGGAYIPGWRHEPLASYWRFALRRRQEDGRDL</sequence>
<keyword evidence="3" id="KW-1185">Reference proteome</keyword>
<dbReference type="RefSeq" id="WP_078665872.1">
    <property type="nucleotide sequence ID" value="NZ_FUXM01000022.1"/>
</dbReference>
<dbReference type="Proteomes" id="UP000189933">
    <property type="component" value="Unassembled WGS sequence"/>
</dbReference>
<organism evidence="2 3">
    <name type="scientific">Carboxydocella sporoproducens DSM 16521</name>
    <dbReference type="NCBI Taxonomy" id="1121270"/>
    <lineage>
        <taxon>Bacteria</taxon>
        <taxon>Bacillati</taxon>
        <taxon>Bacillota</taxon>
        <taxon>Clostridia</taxon>
        <taxon>Eubacteriales</taxon>
        <taxon>Clostridiales Family XVI. Incertae Sedis</taxon>
        <taxon>Carboxydocella</taxon>
    </lineage>
</organism>
<dbReference type="PANTHER" id="PTHR41786">
    <property type="entry name" value="MOTILITY ACCESSORY FACTOR MAF"/>
    <property type="match status" value="1"/>
</dbReference>
<dbReference type="AlphaFoldDB" id="A0A1T4QW72"/>
<gene>
    <name evidence="2" type="ORF">SAMN02745885_01835</name>
</gene>
<accession>A0A1T4QW72</accession>
<evidence type="ECO:0000259" key="1">
    <source>
        <dbReference type="Pfam" id="PF01973"/>
    </source>
</evidence>
<dbReference type="InterPro" id="IPR002826">
    <property type="entry name" value="MptE-like"/>
</dbReference>
<protein>
    <recommendedName>
        <fullName evidence="1">6-hydroxymethylpterin diphosphokinase MptE-like domain-containing protein</fullName>
    </recommendedName>
</protein>
<name>A0A1T4QW72_9FIRM</name>
<dbReference type="Gene3D" id="3.40.50.150">
    <property type="entry name" value="Vaccinia Virus protein VP39"/>
    <property type="match status" value="1"/>
</dbReference>
<dbReference type="InterPro" id="IPR029063">
    <property type="entry name" value="SAM-dependent_MTases_sf"/>
</dbReference>
<reference evidence="3" key="1">
    <citation type="submission" date="2017-02" db="EMBL/GenBank/DDBJ databases">
        <authorList>
            <person name="Varghese N."/>
            <person name="Submissions S."/>
        </authorList>
    </citation>
    <scope>NUCLEOTIDE SEQUENCE [LARGE SCALE GENOMIC DNA]</scope>
    <source>
        <strain evidence="3">DSM 16521</strain>
    </source>
</reference>
<dbReference type="OrthoDB" id="5291305at2"/>
<dbReference type="PANTHER" id="PTHR41786:SF1">
    <property type="entry name" value="6-HYDROXYMETHYLPTERIN DIPHOSPHOKINASE MPTE-LIKE DOMAIN-CONTAINING PROTEIN"/>
    <property type="match status" value="1"/>
</dbReference>
<dbReference type="Pfam" id="PF01973">
    <property type="entry name" value="MptE-like"/>
    <property type="match status" value="1"/>
</dbReference>
<proteinExistence type="predicted"/>
<evidence type="ECO:0000313" key="3">
    <source>
        <dbReference type="Proteomes" id="UP000189933"/>
    </source>
</evidence>
<dbReference type="EMBL" id="FUXM01000022">
    <property type="protein sequence ID" value="SKA07993.1"/>
    <property type="molecule type" value="Genomic_DNA"/>
</dbReference>
<feature type="domain" description="6-hydroxymethylpterin diphosphokinase MptE-like" evidence="1">
    <location>
        <begin position="171"/>
        <end position="340"/>
    </location>
</feature>